<accession>A0AB35UTH4</accession>
<protein>
    <recommendedName>
        <fullName evidence="4">DUF3955 domain-containing protein</fullName>
    </recommendedName>
</protein>
<reference evidence="2 3" key="1">
    <citation type="submission" date="2023-11" db="EMBL/GenBank/DDBJ databases">
        <title>The common occurrence of Acinetobacte faecalis in cattle feces and its emended description.</title>
        <authorList>
            <person name="Kyselkova M."/>
            <person name="Xanthopoulou K."/>
            <person name="Shestivska V."/>
            <person name="Spanelova P."/>
            <person name="Maixnerova M."/>
            <person name="Higgins P.G."/>
            <person name="Nemec A."/>
        </authorList>
    </citation>
    <scope>NUCLEOTIDE SEQUENCE [LARGE SCALE GENOMIC DNA]</scope>
    <source>
        <strain evidence="2 3">ANC 7483</strain>
    </source>
</reference>
<organism evidence="2 3">
    <name type="scientific">Acinetobacter faecalis</name>
    <dbReference type="NCBI Taxonomy" id="2665161"/>
    <lineage>
        <taxon>Bacteria</taxon>
        <taxon>Pseudomonadati</taxon>
        <taxon>Pseudomonadota</taxon>
        <taxon>Gammaproteobacteria</taxon>
        <taxon>Moraxellales</taxon>
        <taxon>Moraxellaceae</taxon>
        <taxon>Acinetobacter</taxon>
    </lineage>
</organism>
<evidence type="ECO:0000313" key="3">
    <source>
        <dbReference type="Proteomes" id="UP001278995"/>
    </source>
</evidence>
<evidence type="ECO:0008006" key="4">
    <source>
        <dbReference type="Google" id="ProtNLM"/>
    </source>
</evidence>
<feature type="transmembrane region" description="Helical" evidence="1">
    <location>
        <begin position="41"/>
        <end position="65"/>
    </location>
</feature>
<sequence length="72" mass="8378">MAMRPEVRRRAIVLIIFAVVQWLFMRHIVDNQLFNLTTYDRIVFFSLSSIGGAFVIFVGLIYMVLKGNPDKE</sequence>
<name>A0AB35UTH4_9GAMM</name>
<dbReference type="EMBL" id="JAXHPL010000002">
    <property type="protein sequence ID" value="MDY6485773.1"/>
    <property type="molecule type" value="Genomic_DNA"/>
</dbReference>
<comment type="caution">
    <text evidence="2">The sequence shown here is derived from an EMBL/GenBank/DDBJ whole genome shotgun (WGS) entry which is preliminary data.</text>
</comment>
<dbReference type="AlphaFoldDB" id="A0AB35UTH4"/>
<feature type="transmembrane region" description="Helical" evidence="1">
    <location>
        <begin position="12"/>
        <end position="29"/>
    </location>
</feature>
<dbReference type="RefSeq" id="WP_321099229.1">
    <property type="nucleotide sequence ID" value="NZ_JAXHPL010000002.1"/>
</dbReference>
<keyword evidence="1" id="KW-0812">Transmembrane</keyword>
<evidence type="ECO:0000313" key="2">
    <source>
        <dbReference type="EMBL" id="MDY6485773.1"/>
    </source>
</evidence>
<gene>
    <name evidence="2" type="ORF">SKM51_00830</name>
</gene>
<keyword evidence="1" id="KW-0472">Membrane</keyword>
<proteinExistence type="predicted"/>
<dbReference type="Proteomes" id="UP001278995">
    <property type="component" value="Unassembled WGS sequence"/>
</dbReference>
<evidence type="ECO:0000256" key="1">
    <source>
        <dbReference type="SAM" id="Phobius"/>
    </source>
</evidence>
<keyword evidence="1" id="KW-1133">Transmembrane helix</keyword>